<evidence type="ECO:0000313" key="1">
    <source>
        <dbReference type="EMBL" id="CAG8697133.1"/>
    </source>
</evidence>
<feature type="non-terminal residue" evidence="1">
    <location>
        <position position="1"/>
    </location>
</feature>
<name>A0ACA9PBR5_9GLOM</name>
<dbReference type="Proteomes" id="UP000789702">
    <property type="component" value="Unassembled WGS sequence"/>
</dbReference>
<keyword evidence="2" id="KW-1185">Reference proteome</keyword>
<comment type="caution">
    <text evidence="1">The sequence shown here is derived from an EMBL/GenBank/DDBJ whole genome shotgun (WGS) entry which is preliminary data.</text>
</comment>
<sequence length="146" mass="17293">QRAKKKMGRRTKKVRKRLVKRKRQKLDKIFDCILCYEEKCVEVKMQIIEGKGAGYLRCNHCEARFESDIYDVYFDWVDKFDVTGRYHYSDDEDNLDIQQKSKSITSKAKGKSRASSDLNTCDEYSYEYPQNIYGDEIGEGSNSRRR</sequence>
<protein>
    <submittedName>
        <fullName evidence="1">16794_t:CDS:1</fullName>
    </submittedName>
</protein>
<organism evidence="1 2">
    <name type="scientific">Dentiscutata heterogama</name>
    <dbReference type="NCBI Taxonomy" id="1316150"/>
    <lineage>
        <taxon>Eukaryota</taxon>
        <taxon>Fungi</taxon>
        <taxon>Fungi incertae sedis</taxon>
        <taxon>Mucoromycota</taxon>
        <taxon>Glomeromycotina</taxon>
        <taxon>Glomeromycetes</taxon>
        <taxon>Diversisporales</taxon>
        <taxon>Gigasporaceae</taxon>
        <taxon>Dentiscutata</taxon>
    </lineage>
</organism>
<accession>A0ACA9PBR5</accession>
<proteinExistence type="predicted"/>
<reference evidence="1" key="1">
    <citation type="submission" date="2021-06" db="EMBL/GenBank/DDBJ databases">
        <authorList>
            <person name="Kallberg Y."/>
            <person name="Tangrot J."/>
            <person name="Rosling A."/>
        </authorList>
    </citation>
    <scope>NUCLEOTIDE SEQUENCE</scope>
    <source>
        <strain evidence="1">IL203A</strain>
    </source>
</reference>
<evidence type="ECO:0000313" key="2">
    <source>
        <dbReference type="Proteomes" id="UP000789702"/>
    </source>
</evidence>
<dbReference type="EMBL" id="CAJVPU010025701">
    <property type="protein sequence ID" value="CAG8697133.1"/>
    <property type="molecule type" value="Genomic_DNA"/>
</dbReference>
<gene>
    <name evidence="1" type="ORF">DHETER_LOCUS11565</name>
</gene>